<gene>
    <name evidence="3" type="ORF">ERS852491_00287</name>
</gene>
<proteinExistence type="predicted"/>
<protein>
    <submittedName>
        <fullName evidence="3">Uncharacterized protein</fullName>
    </submittedName>
</protein>
<dbReference type="STRING" id="39482.ERS852491_00287"/>
<feature type="region of interest" description="Disordered" evidence="2">
    <location>
        <begin position="131"/>
        <end position="163"/>
    </location>
</feature>
<dbReference type="AlphaFoldDB" id="A0A173Z4S9"/>
<evidence type="ECO:0000313" key="4">
    <source>
        <dbReference type="Proteomes" id="UP000095544"/>
    </source>
</evidence>
<name>A0A173Z4S9_9FIRM</name>
<dbReference type="EMBL" id="CYZU01000002">
    <property type="protein sequence ID" value="CUN70730.1"/>
    <property type="molecule type" value="Genomic_DNA"/>
</dbReference>
<evidence type="ECO:0000256" key="1">
    <source>
        <dbReference type="SAM" id="Coils"/>
    </source>
</evidence>
<sequence length="163" mass="17506">MSEFVCKKPITLSGRSFSYGEVIPDGYVLPGRALTLIHSNYIAEVESGVLQAEEAVTPIRPFQSETGETLITIPISTENGILEVITSSQTVTTVFSIMQKTVEEAEKDIAGLEDENALILLNAADSRKGIQKAAEERATQLNKGPEPPEDNADNGEVQEKGGA</sequence>
<evidence type="ECO:0000313" key="3">
    <source>
        <dbReference type="EMBL" id="CUN70730.1"/>
    </source>
</evidence>
<dbReference type="Proteomes" id="UP000095544">
    <property type="component" value="Unassembled WGS sequence"/>
</dbReference>
<evidence type="ECO:0000256" key="2">
    <source>
        <dbReference type="SAM" id="MobiDB-lite"/>
    </source>
</evidence>
<dbReference type="RefSeq" id="WP_018595907.1">
    <property type="nucleotide sequence ID" value="NZ_CYZU01000002.1"/>
</dbReference>
<feature type="coiled-coil region" evidence="1">
    <location>
        <begin position="95"/>
        <end position="122"/>
    </location>
</feature>
<accession>A0A173Z4S9</accession>
<dbReference type="GeneID" id="75051335"/>
<reference evidence="3 4" key="1">
    <citation type="submission" date="2015-09" db="EMBL/GenBank/DDBJ databases">
        <authorList>
            <consortium name="Pathogen Informatics"/>
        </authorList>
    </citation>
    <scope>NUCLEOTIDE SEQUENCE [LARGE SCALE GENOMIC DNA]</scope>
    <source>
        <strain evidence="3 4">2789STDY5834876</strain>
    </source>
</reference>
<keyword evidence="1" id="KW-0175">Coiled coil</keyword>
<organism evidence="3 4">
    <name type="scientific">Faecalicatena contorta</name>
    <dbReference type="NCBI Taxonomy" id="39482"/>
    <lineage>
        <taxon>Bacteria</taxon>
        <taxon>Bacillati</taxon>
        <taxon>Bacillota</taxon>
        <taxon>Clostridia</taxon>
        <taxon>Lachnospirales</taxon>
        <taxon>Lachnospiraceae</taxon>
        <taxon>Faecalicatena</taxon>
    </lineage>
</organism>